<sequence>MNERSERVTVENKIPKVIHYCWFGRGPKSPKIQKCIKSWRKHLPDYKLMEWNEDVFNIDSIPYVKQAYEARKYAFVSDYVRLYALYHYGGIYMDTDVEVIQSLDRFLAHEAFSGFEDEVYLQSGTMGAVAGHAWIQELLDYYKDKSFIKDDGTYDMTTNTNIITRICSQWGLVANGQYQVLQNGVVFYPRTYFSPYDYINGGNYRTKDSYTIHHFIQSWLPASVRVRGYFKRIVSRIIGPKGISLMRKVLQNR</sequence>
<organism evidence="2 3">
    <name type="scientific">Paenibacillus rigui</name>
    <dbReference type="NCBI Taxonomy" id="554312"/>
    <lineage>
        <taxon>Bacteria</taxon>
        <taxon>Bacillati</taxon>
        <taxon>Bacillota</taxon>
        <taxon>Bacilli</taxon>
        <taxon>Bacillales</taxon>
        <taxon>Paenibacillaceae</taxon>
        <taxon>Paenibacillus</taxon>
    </lineage>
</organism>
<evidence type="ECO:0000313" key="3">
    <source>
        <dbReference type="Proteomes" id="UP000215509"/>
    </source>
</evidence>
<proteinExistence type="predicted"/>
<protein>
    <submittedName>
        <fullName evidence="2">Glycosyl transferase</fullName>
    </submittedName>
</protein>
<dbReference type="InterPro" id="IPR029044">
    <property type="entry name" value="Nucleotide-diphossugar_trans"/>
</dbReference>
<dbReference type="InterPro" id="IPR051706">
    <property type="entry name" value="Glycosyltransferase_domain"/>
</dbReference>
<gene>
    <name evidence="2" type="ORF">CF651_16665</name>
</gene>
<dbReference type="PANTHER" id="PTHR32385">
    <property type="entry name" value="MANNOSYL PHOSPHORYLINOSITOL CERAMIDE SYNTHASE"/>
    <property type="match status" value="1"/>
</dbReference>
<dbReference type="PANTHER" id="PTHR32385:SF15">
    <property type="entry name" value="INOSITOL PHOSPHOCERAMIDE MANNOSYLTRANSFERASE 1"/>
    <property type="match status" value="1"/>
</dbReference>
<keyword evidence="1 2" id="KW-0808">Transferase</keyword>
<dbReference type="InterPro" id="IPR007577">
    <property type="entry name" value="GlycoTrfase_DXD_sugar-bd_CS"/>
</dbReference>
<reference evidence="2 3" key="1">
    <citation type="submission" date="2017-07" db="EMBL/GenBank/DDBJ databases">
        <title>Genome sequencing and assembly of Paenibacillus rigui.</title>
        <authorList>
            <person name="Mayilraj S."/>
        </authorList>
    </citation>
    <scope>NUCLEOTIDE SEQUENCE [LARGE SCALE GENOMIC DNA]</scope>
    <source>
        <strain evidence="2 3">JCM 16352</strain>
    </source>
</reference>
<dbReference type="GO" id="GO:0051999">
    <property type="term" value="P:mannosyl-inositol phosphorylceramide biosynthetic process"/>
    <property type="evidence" value="ECO:0007669"/>
    <property type="project" value="TreeGrafter"/>
</dbReference>
<accession>A0A229UQS3</accession>
<name>A0A229UQS3_9BACL</name>
<dbReference type="RefSeq" id="WP_094015993.1">
    <property type="nucleotide sequence ID" value="NZ_NMQW01000023.1"/>
</dbReference>
<dbReference type="GO" id="GO:0000030">
    <property type="term" value="F:mannosyltransferase activity"/>
    <property type="evidence" value="ECO:0007669"/>
    <property type="project" value="TreeGrafter"/>
</dbReference>
<dbReference type="AlphaFoldDB" id="A0A229UQS3"/>
<dbReference type="OrthoDB" id="9802987at2"/>
<dbReference type="Proteomes" id="UP000215509">
    <property type="component" value="Unassembled WGS sequence"/>
</dbReference>
<dbReference type="Pfam" id="PF04488">
    <property type="entry name" value="Gly_transf_sug"/>
    <property type="match status" value="1"/>
</dbReference>
<dbReference type="SUPFAM" id="SSF53448">
    <property type="entry name" value="Nucleotide-diphospho-sugar transferases"/>
    <property type="match status" value="1"/>
</dbReference>
<evidence type="ECO:0000256" key="1">
    <source>
        <dbReference type="ARBA" id="ARBA00022679"/>
    </source>
</evidence>
<dbReference type="GO" id="GO:0016020">
    <property type="term" value="C:membrane"/>
    <property type="evidence" value="ECO:0007669"/>
    <property type="project" value="GOC"/>
</dbReference>
<dbReference type="Gene3D" id="3.90.550.20">
    <property type="match status" value="1"/>
</dbReference>
<comment type="caution">
    <text evidence="2">The sequence shown here is derived from an EMBL/GenBank/DDBJ whole genome shotgun (WGS) entry which is preliminary data.</text>
</comment>
<evidence type="ECO:0000313" key="2">
    <source>
        <dbReference type="EMBL" id="OXM85229.1"/>
    </source>
</evidence>
<dbReference type="EMBL" id="NMQW01000023">
    <property type="protein sequence ID" value="OXM85229.1"/>
    <property type="molecule type" value="Genomic_DNA"/>
</dbReference>
<keyword evidence="3" id="KW-1185">Reference proteome</keyword>